<dbReference type="Proteomes" id="UP001056455">
    <property type="component" value="Chromosome"/>
</dbReference>
<proteinExistence type="predicted"/>
<feature type="compositionally biased region" description="Basic and acidic residues" evidence="1">
    <location>
        <begin position="1"/>
        <end position="17"/>
    </location>
</feature>
<sequence length="326" mass="33974">MAQGEGAEHDVAEKDAAGEASPDEVSVHRIQGEDRYATAANMAENFGDPDRVYLASGEEYFDALSGSPAAILDGAPVLLTKSDHLPQHTESALRALEPKEVVVVGGTEAIADDVLTQVEEQTGADVTRVSGENRYGTAMFLATERFEAKFVTHVYVASGEDYADALSGGTSAGAEGSPILLTQHGNLPAETSQALDELDPALVTVLGGEEAVSDEVLAEIGGHTDEVRRVAGKDRYETSALLAETTAPGETALVASGEDFPDALAGTALAGHLGLDVPLLLTQPDNLPEVTGSVLSDREPEIVELLGGELTINDSVGQEIEELLAE</sequence>
<dbReference type="PANTHER" id="PTHR30032">
    <property type="entry name" value="N-ACETYLMURAMOYL-L-ALANINE AMIDASE-RELATED"/>
    <property type="match status" value="1"/>
</dbReference>
<feature type="region of interest" description="Disordered" evidence="1">
    <location>
        <begin position="1"/>
        <end position="29"/>
    </location>
</feature>
<dbReference type="EMBL" id="CP099489">
    <property type="protein sequence ID" value="USQ81178.1"/>
    <property type="molecule type" value="Genomic_DNA"/>
</dbReference>
<gene>
    <name evidence="2" type="ORF">NF556_05910</name>
</gene>
<evidence type="ECO:0000313" key="3">
    <source>
        <dbReference type="Proteomes" id="UP001056455"/>
    </source>
</evidence>
<dbReference type="RefSeq" id="WP_252594562.1">
    <property type="nucleotide sequence ID" value="NZ_CP099489.1"/>
</dbReference>
<protein>
    <submittedName>
        <fullName evidence="2">Cell wall-binding repeat-containing protein</fullName>
    </submittedName>
</protein>
<organism evidence="2 3">
    <name type="scientific">Ornithinimicrobium faecis</name>
    <dbReference type="NCBI Taxonomy" id="2934158"/>
    <lineage>
        <taxon>Bacteria</taxon>
        <taxon>Bacillati</taxon>
        <taxon>Actinomycetota</taxon>
        <taxon>Actinomycetes</taxon>
        <taxon>Micrococcales</taxon>
        <taxon>Ornithinimicrobiaceae</taxon>
        <taxon>Ornithinimicrobium</taxon>
    </lineage>
</organism>
<dbReference type="Gene3D" id="3.40.50.12090">
    <property type="match status" value="2"/>
</dbReference>
<dbReference type="Pfam" id="PF04122">
    <property type="entry name" value="CW_binding_2"/>
    <property type="match status" value="3"/>
</dbReference>
<evidence type="ECO:0000313" key="2">
    <source>
        <dbReference type="EMBL" id="USQ81178.1"/>
    </source>
</evidence>
<name>A0ABY4YWL9_9MICO</name>
<dbReference type="InterPro" id="IPR051922">
    <property type="entry name" value="Bact_Sporulation_Assoc"/>
</dbReference>
<dbReference type="InterPro" id="IPR007253">
    <property type="entry name" value="Cell_wall-bd_2"/>
</dbReference>
<accession>A0ABY4YWL9</accession>
<evidence type="ECO:0000256" key="1">
    <source>
        <dbReference type="SAM" id="MobiDB-lite"/>
    </source>
</evidence>
<keyword evidence="3" id="KW-1185">Reference proteome</keyword>
<reference evidence="2" key="1">
    <citation type="submission" date="2022-06" db="EMBL/GenBank/DDBJ databases">
        <title>Ornithinimicrobium HY1793.</title>
        <authorList>
            <person name="Huang Y."/>
        </authorList>
    </citation>
    <scope>NUCLEOTIDE SEQUENCE</scope>
    <source>
        <strain evidence="2">HY1793</strain>
    </source>
</reference>
<dbReference type="PANTHER" id="PTHR30032:SF8">
    <property type="entry name" value="GERMINATION-SPECIFIC N-ACETYLMURAMOYL-L-ALANINE AMIDASE"/>
    <property type="match status" value="1"/>
</dbReference>